<dbReference type="SMART" id="SM00382">
    <property type="entry name" value="AAA"/>
    <property type="match status" value="1"/>
</dbReference>
<reference evidence="6" key="1">
    <citation type="submission" date="2010-04" db="EMBL/GenBank/DDBJ databases">
        <title>Complete genome sequence of Nitrosococcus halophilus Nc4, a salt-adapted, aerobic obligate ammonia-oxidizing sulfur purple bacterium.</title>
        <authorList>
            <consortium name="US DOE Joint Genome Institute"/>
            <person name="Campbell M.A."/>
            <person name="Malfatti S.A."/>
            <person name="Chain P.S.G."/>
            <person name="Heidelberg J.F."/>
            <person name="Ward B.B."/>
            <person name="Klotz M.G."/>
        </authorList>
    </citation>
    <scope>NUCLEOTIDE SEQUENCE [LARGE SCALE GENOMIC DNA]</scope>
    <source>
        <strain evidence="6">Nc4</strain>
    </source>
</reference>
<dbReference type="EMBL" id="CP001798">
    <property type="protein sequence ID" value="ADE16323.1"/>
    <property type="molecule type" value="Genomic_DNA"/>
</dbReference>
<evidence type="ECO:0000313" key="5">
    <source>
        <dbReference type="EMBL" id="ADE16323.1"/>
    </source>
</evidence>
<dbReference type="PANTHER" id="PTHR32039">
    <property type="entry name" value="MAGNESIUM-CHELATASE SUBUNIT CHLI"/>
    <property type="match status" value="1"/>
</dbReference>
<evidence type="ECO:0000256" key="3">
    <source>
        <dbReference type="ARBA" id="ARBA00022840"/>
    </source>
</evidence>
<dbReference type="eggNOG" id="COG0606">
    <property type="taxonomic scope" value="Bacteria"/>
</dbReference>
<dbReference type="STRING" id="472759.Nhal_3276"/>
<dbReference type="KEGG" id="nhl:Nhal_3276"/>
<dbReference type="InterPro" id="IPR025158">
    <property type="entry name" value="Mg_chelat-rel_C"/>
</dbReference>
<comment type="similarity">
    <text evidence="1">Belongs to the Mg-chelatase subunits D/I family. ComM subfamily.</text>
</comment>
<dbReference type="HOGENOM" id="CLU_026145_1_1_6"/>
<dbReference type="NCBIfam" id="TIGR00368">
    <property type="entry name" value="YifB family Mg chelatase-like AAA ATPase"/>
    <property type="match status" value="1"/>
</dbReference>
<dbReference type="InterPro" id="IPR014721">
    <property type="entry name" value="Ribsml_uS5_D2-typ_fold_subgr"/>
</dbReference>
<evidence type="ECO:0000256" key="2">
    <source>
        <dbReference type="ARBA" id="ARBA00022741"/>
    </source>
</evidence>
<dbReference type="Pfam" id="PF13541">
    <property type="entry name" value="ChlI"/>
    <property type="match status" value="1"/>
</dbReference>
<dbReference type="SUPFAM" id="SSF54211">
    <property type="entry name" value="Ribosomal protein S5 domain 2-like"/>
    <property type="match status" value="1"/>
</dbReference>
<dbReference type="Gene3D" id="3.40.50.300">
    <property type="entry name" value="P-loop containing nucleotide triphosphate hydrolases"/>
    <property type="match status" value="1"/>
</dbReference>
<feature type="domain" description="AAA+ ATPase" evidence="4">
    <location>
        <begin position="210"/>
        <end position="392"/>
    </location>
</feature>
<dbReference type="RefSeq" id="WP_013034172.1">
    <property type="nucleotide sequence ID" value="NC_013960.1"/>
</dbReference>
<dbReference type="PANTHER" id="PTHR32039:SF7">
    <property type="entry name" value="COMPETENCE PROTEIN COMM"/>
    <property type="match status" value="1"/>
</dbReference>
<proteinExistence type="inferred from homology"/>
<keyword evidence="6" id="KW-1185">Reference proteome</keyword>
<dbReference type="NCBIfam" id="NF007365">
    <property type="entry name" value="PRK09862.1"/>
    <property type="match status" value="1"/>
</dbReference>
<dbReference type="InterPro" id="IPR027417">
    <property type="entry name" value="P-loop_NTPase"/>
</dbReference>
<accession>D5C0K0</accession>
<evidence type="ECO:0000313" key="6">
    <source>
        <dbReference type="Proteomes" id="UP000001844"/>
    </source>
</evidence>
<organism evidence="5 6">
    <name type="scientific">Nitrosococcus halophilus (strain Nc4)</name>
    <dbReference type="NCBI Taxonomy" id="472759"/>
    <lineage>
        <taxon>Bacteria</taxon>
        <taxon>Pseudomonadati</taxon>
        <taxon>Pseudomonadota</taxon>
        <taxon>Gammaproteobacteria</taxon>
        <taxon>Chromatiales</taxon>
        <taxon>Chromatiaceae</taxon>
        <taxon>Nitrosococcus</taxon>
    </lineage>
</organism>
<dbReference type="GO" id="GO:0003677">
    <property type="term" value="F:DNA binding"/>
    <property type="evidence" value="ECO:0007669"/>
    <property type="project" value="InterPro"/>
</dbReference>
<dbReference type="Gene3D" id="3.30.230.10">
    <property type="match status" value="1"/>
</dbReference>
<dbReference type="PRINTS" id="PR01657">
    <property type="entry name" value="MCMFAMILY"/>
</dbReference>
<dbReference type="InterPro" id="IPR003593">
    <property type="entry name" value="AAA+_ATPase"/>
</dbReference>
<dbReference type="GO" id="GO:0005524">
    <property type="term" value="F:ATP binding"/>
    <property type="evidence" value="ECO:0007669"/>
    <property type="project" value="UniProtKB-KW"/>
</dbReference>
<dbReference type="InterPro" id="IPR001208">
    <property type="entry name" value="MCM_dom"/>
</dbReference>
<dbReference type="SUPFAM" id="SSF52540">
    <property type="entry name" value="P-loop containing nucleoside triphosphate hydrolases"/>
    <property type="match status" value="1"/>
</dbReference>
<evidence type="ECO:0000259" key="4">
    <source>
        <dbReference type="SMART" id="SM00382"/>
    </source>
</evidence>
<dbReference type="Pfam" id="PF01078">
    <property type="entry name" value="Mg_chelatase"/>
    <property type="match status" value="1"/>
</dbReference>
<name>D5C0K0_NITHN</name>
<gene>
    <name evidence="5" type="ordered locus">Nhal_3276</name>
</gene>
<dbReference type="Proteomes" id="UP000001844">
    <property type="component" value="Chromosome"/>
</dbReference>
<dbReference type="AlphaFoldDB" id="D5C0K0"/>
<dbReference type="OrthoDB" id="9813147at2"/>
<dbReference type="InterPro" id="IPR004482">
    <property type="entry name" value="Mg_chelat-rel"/>
</dbReference>
<protein>
    <submittedName>
        <fullName evidence="5">Mg chelatase, subunit ChlI</fullName>
    </submittedName>
</protein>
<keyword evidence="2" id="KW-0547">Nucleotide-binding</keyword>
<keyword evidence="3" id="KW-0067">ATP-binding</keyword>
<dbReference type="InterPro" id="IPR020568">
    <property type="entry name" value="Ribosomal_Su5_D2-typ_SF"/>
</dbReference>
<evidence type="ECO:0000256" key="1">
    <source>
        <dbReference type="ARBA" id="ARBA00006354"/>
    </source>
</evidence>
<dbReference type="InterPro" id="IPR045006">
    <property type="entry name" value="CHLI-like"/>
</dbReference>
<dbReference type="InterPro" id="IPR000523">
    <property type="entry name" value="Mg_chelatse_chII-like_cat_dom"/>
</dbReference>
<sequence length="505" mass="54642">MSLAIAYSRAQAGVDAPLVTVEVHLSNGLPAFSIVGLPETAVKESRDRVRGALLNCHFEFPARRITVNLAPADLPKEGGRFDLAIALGILAASGQISPSVLKTYEFVSELALSGEVRGIRGVLAVALQAAKAGRTLVVAEENAPEAALVSTIEVLVASHLLEVCQHLRGESLLAPFTGNSLEAVPVEEMDIADVRGQYHVKRALEVAAAGAHNLLMIGPPGTGKTMLASRLPGLLPGMTEVEALDSATVQSISSQGFDFSRWRQRPFRAPHHTASAVALVGGGGQPRPGEISLAHHGVLFLDELPEFERRVLEVLREPLESGRIVISRAAQQVEFPACVQLVAAMNPCPCGYLGDPKGRCRCTMEQVQRYRARISGPLLDRIDIQIEVPPVPLKQLRSEPEGTMETSRQIQVRVEAARQRQLARSGQPNSGLSNREVERTCRLGDKDYRLLDQALEQLGLSARAYHRILKLARTIADLEGSEAICTPHLSEAIGYRRLDRPHGNP</sequence>
<dbReference type="Pfam" id="PF13335">
    <property type="entry name" value="Mg_chelatase_C"/>
    <property type="match status" value="1"/>
</dbReference>